<evidence type="ECO:0000256" key="2">
    <source>
        <dbReference type="ARBA" id="ARBA00022748"/>
    </source>
</evidence>
<evidence type="ECO:0000256" key="1">
    <source>
        <dbReference type="ARBA" id="ARBA00004196"/>
    </source>
</evidence>
<organism evidence="7 8">
    <name type="scientific">Spirosoma pollinicola</name>
    <dbReference type="NCBI Taxonomy" id="2057025"/>
    <lineage>
        <taxon>Bacteria</taxon>
        <taxon>Pseudomonadati</taxon>
        <taxon>Bacteroidota</taxon>
        <taxon>Cytophagia</taxon>
        <taxon>Cytophagales</taxon>
        <taxon>Cytophagaceae</taxon>
        <taxon>Spirosoma</taxon>
    </lineage>
</organism>
<evidence type="ECO:0000256" key="4">
    <source>
        <dbReference type="ARBA" id="ARBA00023284"/>
    </source>
</evidence>
<name>A0A2K8YWH2_9BACT</name>
<keyword evidence="2" id="KW-0201">Cytochrome c-type biogenesis</keyword>
<dbReference type="Pfam" id="PF14289">
    <property type="entry name" value="DUF4369"/>
    <property type="match status" value="1"/>
</dbReference>
<accession>A0A2K8YWH2</accession>
<evidence type="ECO:0000313" key="8">
    <source>
        <dbReference type="Proteomes" id="UP000232883"/>
    </source>
</evidence>
<dbReference type="InterPro" id="IPR050553">
    <property type="entry name" value="Thioredoxin_ResA/DsbE_sf"/>
</dbReference>
<evidence type="ECO:0000259" key="6">
    <source>
        <dbReference type="PROSITE" id="PS51352"/>
    </source>
</evidence>
<keyword evidence="4" id="KW-0676">Redox-active center</keyword>
<dbReference type="InterPro" id="IPR013740">
    <property type="entry name" value="Redoxin"/>
</dbReference>
<dbReference type="PANTHER" id="PTHR42852">
    <property type="entry name" value="THIOL:DISULFIDE INTERCHANGE PROTEIN DSBE"/>
    <property type="match status" value="1"/>
</dbReference>
<keyword evidence="5" id="KW-0812">Transmembrane</keyword>
<feature type="domain" description="Thioredoxin" evidence="6">
    <location>
        <begin position="240"/>
        <end position="377"/>
    </location>
</feature>
<dbReference type="Pfam" id="PF08534">
    <property type="entry name" value="Redoxin"/>
    <property type="match status" value="1"/>
</dbReference>
<keyword evidence="3" id="KW-1015">Disulfide bond</keyword>
<dbReference type="Proteomes" id="UP000232883">
    <property type="component" value="Chromosome"/>
</dbReference>
<comment type="subcellular location">
    <subcellularLocation>
        <location evidence="1">Cell envelope</location>
    </subcellularLocation>
</comment>
<keyword evidence="5" id="KW-1133">Transmembrane helix</keyword>
<evidence type="ECO:0000256" key="3">
    <source>
        <dbReference type="ARBA" id="ARBA00023157"/>
    </source>
</evidence>
<dbReference type="CDD" id="cd02966">
    <property type="entry name" value="TlpA_like_family"/>
    <property type="match status" value="1"/>
</dbReference>
<dbReference type="GO" id="GO:0030313">
    <property type="term" value="C:cell envelope"/>
    <property type="evidence" value="ECO:0007669"/>
    <property type="project" value="UniProtKB-SubCell"/>
</dbReference>
<dbReference type="SUPFAM" id="SSF52833">
    <property type="entry name" value="Thioredoxin-like"/>
    <property type="match status" value="1"/>
</dbReference>
<dbReference type="InterPro" id="IPR025380">
    <property type="entry name" value="DUF4369"/>
</dbReference>
<dbReference type="InterPro" id="IPR013766">
    <property type="entry name" value="Thioredoxin_domain"/>
</dbReference>
<dbReference type="RefSeq" id="WP_100987692.1">
    <property type="nucleotide sequence ID" value="NZ_CP025096.1"/>
</dbReference>
<feature type="transmembrane region" description="Helical" evidence="5">
    <location>
        <begin position="21"/>
        <end position="37"/>
    </location>
</feature>
<keyword evidence="8" id="KW-1185">Reference proteome</keyword>
<reference evidence="7 8" key="1">
    <citation type="submission" date="2017-11" db="EMBL/GenBank/DDBJ databases">
        <title>Taxonomic description and genome sequences of Spirosoma HA7 sp. nov., isolated from pollen microhabitat of Corylus avellana.</title>
        <authorList>
            <person name="Ambika Manirajan B."/>
            <person name="Suarez C."/>
            <person name="Ratering S."/>
            <person name="Geissler-Plaum R."/>
            <person name="Cardinale M."/>
            <person name="Sylvia S."/>
        </authorList>
    </citation>
    <scope>NUCLEOTIDE SEQUENCE [LARGE SCALE GENOMIC DNA]</scope>
    <source>
        <strain evidence="7 8">HA7</strain>
    </source>
</reference>
<dbReference type="GO" id="GO:0017004">
    <property type="term" value="P:cytochrome complex assembly"/>
    <property type="evidence" value="ECO:0007669"/>
    <property type="project" value="UniProtKB-KW"/>
</dbReference>
<dbReference type="AlphaFoldDB" id="A0A2K8YWH2"/>
<dbReference type="Gene3D" id="3.40.30.10">
    <property type="entry name" value="Glutaredoxin"/>
    <property type="match status" value="1"/>
</dbReference>
<dbReference type="GO" id="GO:0016491">
    <property type="term" value="F:oxidoreductase activity"/>
    <property type="evidence" value="ECO:0007669"/>
    <property type="project" value="InterPro"/>
</dbReference>
<dbReference type="EMBL" id="CP025096">
    <property type="protein sequence ID" value="AUD01972.1"/>
    <property type="molecule type" value="Genomic_DNA"/>
</dbReference>
<proteinExistence type="predicted"/>
<dbReference type="PANTHER" id="PTHR42852:SF6">
    <property type="entry name" value="THIOL:DISULFIDE INTERCHANGE PROTEIN DSBE"/>
    <property type="match status" value="1"/>
</dbReference>
<sequence>MSELSNYLIINKRIKRQRHEAALWLVIVFVLGAQGNLQAQFSSTINGYFPKAWEGKQAMIVANPLHHPKIIDTTTIVNRSATFTINLAEPCPAYLWVEGNKDDIQFFIDSPTISIGIESGLFGSPIITGSASSELWPEQLTHLRQDIDIESDNQSTLFDALRSGDSLKVFSLEYTRDSLRTIRKNAVAKLILEKPQLASSWYLFASDYFPYKQTLELFNGLTFFAGYPSYQEIKEQLARKQLGNKAPDFSLPGENQKIAHLSALPDHFVLIDFSMRILTACQKRHVDLKKLYKKYHASGLEIITVSVEFDQLDGQNAATNYRLPWIQVQDFMEKAVVTKDYAVHQMPDNVLLDANKIMIGRDMSIQELDMVLEQLMKK</sequence>
<dbReference type="InterPro" id="IPR036249">
    <property type="entry name" value="Thioredoxin-like_sf"/>
</dbReference>
<evidence type="ECO:0000256" key="5">
    <source>
        <dbReference type="SAM" id="Phobius"/>
    </source>
</evidence>
<protein>
    <recommendedName>
        <fullName evidence="6">Thioredoxin domain-containing protein</fullName>
    </recommendedName>
</protein>
<keyword evidence="5" id="KW-0472">Membrane</keyword>
<gene>
    <name evidence="7" type="ORF">CWM47_09165</name>
</gene>
<dbReference type="PROSITE" id="PS51352">
    <property type="entry name" value="THIOREDOXIN_2"/>
    <property type="match status" value="1"/>
</dbReference>
<dbReference type="OrthoDB" id="931922at2"/>
<dbReference type="KEGG" id="spir:CWM47_09165"/>
<evidence type="ECO:0000313" key="7">
    <source>
        <dbReference type="EMBL" id="AUD01972.1"/>
    </source>
</evidence>